<evidence type="ECO:0000313" key="2">
    <source>
        <dbReference type="Proteomes" id="UP000219336"/>
    </source>
</evidence>
<gene>
    <name evidence="1" type="ORF">VTH8203_01927</name>
</gene>
<name>A0A240EJE4_9VIBR</name>
<evidence type="ECO:0000313" key="1">
    <source>
        <dbReference type="EMBL" id="SNX48309.1"/>
    </source>
</evidence>
<protein>
    <submittedName>
        <fullName evidence="1">Uncharacterized protein</fullName>
    </submittedName>
</protein>
<dbReference type="RefSeq" id="WP_096993492.1">
    <property type="nucleotide sequence ID" value="NZ_JBHSII010000011.1"/>
</dbReference>
<dbReference type="EMBL" id="OANU01000023">
    <property type="protein sequence ID" value="SNX48309.1"/>
    <property type="molecule type" value="Genomic_DNA"/>
</dbReference>
<dbReference type="Proteomes" id="UP000219336">
    <property type="component" value="Unassembled WGS sequence"/>
</dbReference>
<keyword evidence="2" id="KW-1185">Reference proteome</keyword>
<dbReference type="AlphaFoldDB" id="A0A240EJE4"/>
<dbReference type="OrthoDB" id="5843584at2"/>
<sequence>MDAHCLCCLKGLGDIERVLLFTGCAKQHPFGIEALIEKSYPLTGTFISKTPIALALLRFMLEGCY</sequence>
<organism evidence="1 2">
    <name type="scientific">Vibrio thalassae</name>
    <dbReference type="NCBI Taxonomy" id="1243014"/>
    <lineage>
        <taxon>Bacteria</taxon>
        <taxon>Pseudomonadati</taxon>
        <taxon>Pseudomonadota</taxon>
        <taxon>Gammaproteobacteria</taxon>
        <taxon>Vibrionales</taxon>
        <taxon>Vibrionaceae</taxon>
        <taxon>Vibrio</taxon>
    </lineage>
</organism>
<proteinExistence type="predicted"/>
<reference evidence="2" key="1">
    <citation type="submission" date="2016-06" db="EMBL/GenBank/DDBJ databases">
        <authorList>
            <person name="Rodrigo-Torres L."/>
            <person name="Arahal R.D."/>
            <person name="Lucena T."/>
        </authorList>
    </citation>
    <scope>NUCLEOTIDE SEQUENCE [LARGE SCALE GENOMIC DNA]</scope>
    <source>
        <strain evidence="2">CECT8203</strain>
    </source>
</reference>
<accession>A0A240EJE4</accession>